<name>A0ABT7LCA0_9BURK</name>
<dbReference type="PANTHER" id="PTHR38785">
    <property type="entry name" value="HOMOLOG OF VIRK"/>
    <property type="match status" value="1"/>
</dbReference>
<dbReference type="EMBL" id="JASVDS010000001">
    <property type="protein sequence ID" value="MDL5030484.1"/>
    <property type="molecule type" value="Genomic_DNA"/>
</dbReference>
<keyword evidence="2" id="KW-1185">Reference proteome</keyword>
<evidence type="ECO:0000313" key="2">
    <source>
        <dbReference type="Proteomes" id="UP001238603"/>
    </source>
</evidence>
<dbReference type="InterPro" id="IPR007488">
    <property type="entry name" value="DUF535"/>
</dbReference>
<organism evidence="1 2">
    <name type="scientific">Roseateles subflavus</name>
    <dbReference type="NCBI Taxonomy" id="3053353"/>
    <lineage>
        <taxon>Bacteria</taxon>
        <taxon>Pseudomonadati</taxon>
        <taxon>Pseudomonadota</taxon>
        <taxon>Betaproteobacteria</taxon>
        <taxon>Burkholderiales</taxon>
        <taxon>Sphaerotilaceae</taxon>
        <taxon>Roseateles</taxon>
    </lineage>
</organism>
<dbReference type="PANTHER" id="PTHR38785:SF1">
    <property type="entry name" value="HOMOLOG OF VIRK"/>
    <property type="match status" value="1"/>
</dbReference>
<dbReference type="Proteomes" id="UP001238603">
    <property type="component" value="Unassembled WGS sequence"/>
</dbReference>
<sequence length="297" mass="33182">MMNSLKVALAHPGLCRKDRLKLRLGAWLYPVAARRWLQYVHAEPLLSQACSPKLLTKAFRPYLRSSLRCPDRVEVLINHYDTLGALGLLPLASAAAQAPQTLHTGEGKSGTPFTLELNAVHDGHREGELCLRLRLDGVSLFGLNFVLQRRGGTMQMLVGRLQGECGEAAREHVRLATKEFHACRPATLLVTAARQMAAVLGCDTVRLVCNKERIAINLWRRWRIRADYDQSWQELGAQRGADGYFELAPLALQQLDYEQIPSKKRSEARKRAALLDAIHDGLTSRLRLAQSSFTSAQ</sequence>
<accession>A0ABT7LCA0</accession>
<evidence type="ECO:0000313" key="1">
    <source>
        <dbReference type="EMBL" id="MDL5030484.1"/>
    </source>
</evidence>
<protein>
    <submittedName>
        <fullName evidence="1">DUF535 family protein</fullName>
    </submittedName>
</protein>
<gene>
    <name evidence="1" type="ORF">QRD43_01085</name>
</gene>
<dbReference type="RefSeq" id="WP_285980620.1">
    <property type="nucleotide sequence ID" value="NZ_JASVDS010000001.1"/>
</dbReference>
<proteinExistence type="predicted"/>
<reference evidence="1 2" key="1">
    <citation type="submission" date="2023-06" db="EMBL/GenBank/DDBJ databases">
        <title>Pelomonas sp. APW6 16S ribosomal RNA gene genome sequencing and assembly.</title>
        <authorList>
            <person name="Woo H."/>
        </authorList>
    </citation>
    <scope>NUCLEOTIDE SEQUENCE [LARGE SCALE GENOMIC DNA]</scope>
    <source>
        <strain evidence="1 2">APW6</strain>
    </source>
</reference>
<dbReference type="Pfam" id="PF04393">
    <property type="entry name" value="DUF535"/>
    <property type="match status" value="1"/>
</dbReference>
<comment type="caution">
    <text evidence="1">The sequence shown here is derived from an EMBL/GenBank/DDBJ whole genome shotgun (WGS) entry which is preliminary data.</text>
</comment>